<dbReference type="Proteomes" id="UP000410492">
    <property type="component" value="Unassembled WGS sequence"/>
</dbReference>
<dbReference type="PANTHER" id="PTHR22852">
    <property type="entry name" value="LETHAL 2 DENTICLELESS PROTEIN RETINOIC ACID-REGULATED NUCLEAR MATRIX-ASSOCIATED PROTEIN"/>
    <property type="match status" value="1"/>
</dbReference>
<evidence type="ECO:0000313" key="7">
    <source>
        <dbReference type="EMBL" id="VEN40828.1"/>
    </source>
</evidence>
<dbReference type="OrthoDB" id="2096344at2759"/>
<protein>
    <recommendedName>
        <fullName evidence="6">Anaphase-promoting complex subunit 4-like WD40 domain-containing protein</fullName>
    </recommendedName>
</protein>
<dbReference type="GO" id="GO:0030674">
    <property type="term" value="F:protein-macromolecule adaptor activity"/>
    <property type="evidence" value="ECO:0007669"/>
    <property type="project" value="TreeGrafter"/>
</dbReference>
<keyword evidence="2" id="KW-0833">Ubl conjugation pathway</keyword>
<comment type="pathway">
    <text evidence="1">Protein modification; protein ubiquitination.</text>
</comment>
<dbReference type="InterPro" id="IPR001680">
    <property type="entry name" value="WD40_rpt"/>
</dbReference>
<name>A0A653BYY3_CALMS</name>
<feature type="repeat" description="WD" evidence="4">
    <location>
        <begin position="219"/>
        <end position="260"/>
    </location>
</feature>
<feature type="repeat" description="WD" evidence="4">
    <location>
        <begin position="148"/>
        <end position="184"/>
    </location>
</feature>
<dbReference type="AlphaFoldDB" id="A0A653BYY3"/>
<dbReference type="EMBL" id="CAACVG010006658">
    <property type="protein sequence ID" value="VEN40828.1"/>
    <property type="molecule type" value="Genomic_DNA"/>
</dbReference>
<evidence type="ECO:0000313" key="8">
    <source>
        <dbReference type="Proteomes" id="UP000410492"/>
    </source>
</evidence>
<sequence length="702" mass="78852">MVYVEELGEDSGMPINDVQSLINQQCGYSKWRNSDAPVKRLRCTKKDSYTHLLQPREDNVLYRDTPIFTCKFSPQQNHEHLLALANEDGKLAVHNSNTNERHGIHAHNNAIFDLAWMFNQMKLVTASGDHLSKLYDIGNGEIREEKVFGGHTRSVKTVAFRKDDTSVFATGGRDGNIIIWDTRTDINSFVGKADRTISNSHTAKVFTPTKSKKKLTSPTLSSVKSVTGLVFQENNTLISCGAGDGIIKIWDLRKNYMTYKKEAAPKYVIPYSGNTTKNGYSSLIIDNEGNKLYANCLDNTIYCYNVATYPTEPIMRYKGHQNSTFYVKSSLGRNGNYLISGSSDENAYIWNTKHPSPLVKLTGHTAEVTCVAWSDKNFVLVTCSDDMTHKIWTIGPEEIPEDWEVNGGGGTAEVLPLFKDIEKNVKLKRILEEDEVSTPKRMLIQCQRCSSVFTTSCKSCCPTSKRKSDTELNNENKAIHTEFGPKRLFVNCNNAAANTENKTETLATFLTKTSDPSEYEPPCKMSRIGDFELPSNHKVTIEDISEAAVGCVALSNCLRLNIENGSYQETNQDRDTADEMDYEPPAKCPRNNIENSPTVNLPNYVVDGVAPHLNYSPPKKKCQDWLTRLRIENKLRRDMQERTEGCTTPKSPKLESPRSRKFVMPKSPLLKYFKVTNSVSQKCESVSGSKLHDCPSVDVVKN</sequence>
<comment type="similarity">
    <text evidence="3">Belongs to the WD repeat cdt2 family.</text>
</comment>
<dbReference type="GO" id="GO:0005634">
    <property type="term" value="C:nucleus"/>
    <property type="evidence" value="ECO:0007669"/>
    <property type="project" value="TreeGrafter"/>
</dbReference>
<keyword evidence="4" id="KW-0853">WD repeat</keyword>
<dbReference type="CDD" id="cd00200">
    <property type="entry name" value="WD40"/>
    <property type="match status" value="1"/>
</dbReference>
<feature type="region of interest" description="Disordered" evidence="5">
    <location>
        <begin position="639"/>
        <end position="660"/>
    </location>
</feature>
<dbReference type="PROSITE" id="PS50082">
    <property type="entry name" value="WD_REPEATS_2"/>
    <property type="match status" value="5"/>
</dbReference>
<dbReference type="InterPro" id="IPR036322">
    <property type="entry name" value="WD40_repeat_dom_sf"/>
</dbReference>
<dbReference type="GO" id="GO:0007095">
    <property type="term" value="P:mitotic G2 DNA damage checkpoint signaling"/>
    <property type="evidence" value="ECO:0007669"/>
    <property type="project" value="TreeGrafter"/>
</dbReference>
<dbReference type="Gene3D" id="2.130.10.10">
    <property type="entry name" value="YVTN repeat-like/Quinoprotein amine dehydrogenase"/>
    <property type="match status" value="2"/>
</dbReference>
<evidence type="ECO:0000259" key="6">
    <source>
        <dbReference type="Pfam" id="PF12894"/>
    </source>
</evidence>
<organism evidence="7 8">
    <name type="scientific">Callosobruchus maculatus</name>
    <name type="common">Southern cowpea weevil</name>
    <name type="synonym">Pulse bruchid</name>
    <dbReference type="NCBI Taxonomy" id="64391"/>
    <lineage>
        <taxon>Eukaryota</taxon>
        <taxon>Metazoa</taxon>
        <taxon>Ecdysozoa</taxon>
        <taxon>Arthropoda</taxon>
        <taxon>Hexapoda</taxon>
        <taxon>Insecta</taxon>
        <taxon>Pterygota</taxon>
        <taxon>Neoptera</taxon>
        <taxon>Endopterygota</taxon>
        <taxon>Coleoptera</taxon>
        <taxon>Polyphaga</taxon>
        <taxon>Cucujiformia</taxon>
        <taxon>Chrysomeloidea</taxon>
        <taxon>Chrysomelidae</taxon>
        <taxon>Bruchinae</taxon>
        <taxon>Bruchini</taxon>
        <taxon>Callosobruchus</taxon>
    </lineage>
</organism>
<dbReference type="InterPro" id="IPR024977">
    <property type="entry name" value="Apc4-like_WD40_dom"/>
</dbReference>
<proteinExistence type="inferred from homology"/>
<feature type="repeat" description="WD" evidence="4">
    <location>
        <begin position="317"/>
        <end position="360"/>
    </location>
</feature>
<feature type="repeat" description="WD" evidence="4">
    <location>
        <begin position="104"/>
        <end position="145"/>
    </location>
</feature>
<dbReference type="InterPro" id="IPR015943">
    <property type="entry name" value="WD40/YVTN_repeat-like_dom_sf"/>
</dbReference>
<feature type="domain" description="Anaphase-promoting complex subunit 4-like WD40" evidence="6">
    <location>
        <begin position="79"/>
        <end position="144"/>
    </location>
</feature>
<evidence type="ECO:0000256" key="3">
    <source>
        <dbReference type="ARBA" id="ARBA00038344"/>
    </source>
</evidence>
<reference evidence="7 8" key="1">
    <citation type="submission" date="2019-01" db="EMBL/GenBank/DDBJ databases">
        <authorList>
            <person name="Sayadi A."/>
        </authorList>
    </citation>
    <scope>NUCLEOTIDE SEQUENCE [LARGE SCALE GENOMIC DNA]</scope>
</reference>
<evidence type="ECO:0000256" key="5">
    <source>
        <dbReference type="SAM" id="MobiDB-lite"/>
    </source>
</evidence>
<accession>A0A653BYY3</accession>
<dbReference type="Pfam" id="PF00400">
    <property type="entry name" value="WD40"/>
    <property type="match status" value="4"/>
</dbReference>
<dbReference type="SUPFAM" id="SSF50978">
    <property type="entry name" value="WD40 repeat-like"/>
    <property type="match status" value="1"/>
</dbReference>
<dbReference type="SMART" id="SM00320">
    <property type="entry name" value="WD40"/>
    <property type="match status" value="7"/>
</dbReference>
<dbReference type="InterPro" id="IPR051865">
    <property type="entry name" value="WD-repeat_CDT2_adapter"/>
</dbReference>
<dbReference type="Pfam" id="PF12894">
    <property type="entry name" value="ANAPC4_WD40"/>
    <property type="match status" value="1"/>
</dbReference>
<keyword evidence="8" id="KW-1185">Reference proteome</keyword>
<evidence type="ECO:0000256" key="4">
    <source>
        <dbReference type="PROSITE-ProRule" id="PRU00221"/>
    </source>
</evidence>
<evidence type="ECO:0000256" key="2">
    <source>
        <dbReference type="ARBA" id="ARBA00022786"/>
    </source>
</evidence>
<dbReference type="PANTHER" id="PTHR22852:SF0">
    <property type="entry name" value="DENTICLELESS PROTEIN HOMOLOG"/>
    <property type="match status" value="1"/>
</dbReference>
<feature type="repeat" description="WD" evidence="4">
    <location>
        <begin position="361"/>
        <end position="394"/>
    </location>
</feature>
<dbReference type="GO" id="GO:0043161">
    <property type="term" value="P:proteasome-mediated ubiquitin-dependent protein catabolic process"/>
    <property type="evidence" value="ECO:0007669"/>
    <property type="project" value="TreeGrafter"/>
</dbReference>
<dbReference type="PROSITE" id="PS50294">
    <property type="entry name" value="WD_REPEATS_REGION"/>
    <property type="match status" value="2"/>
</dbReference>
<evidence type="ECO:0000256" key="1">
    <source>
        <dbReference type="ARBA" id="ARBA00004906"/>
    </source>
</evidence>
<gene>
    <name evidence="7" type="ORF">CALMAC_LOCUS4861</name>
</gene>